<dbReference type="EMBL" id="PUIO01000034">
    <property type="protein sequence ID" value="PQP21646.1"/>
    <property type="molecule type" value="Genomic_DNA"/>
</dbReference>
<keyword evidence="5" id="KW-0175">Coiled coil</keyword>
<dbReference type="AlphaFoldDB" id="A0A2S8J3L1"/>
<name>A0A2S8J3L1_RHOOP</name>
<gene>
    <name evidence="8" type="ORF">C5613_25310</name>
</gene>
<evidence type="ECO:0000259" key="7">
    <source>
        <dbReference type="PROSITE" id="PS51935"/>
    </source>
</evidence>
<evidence type="ECO:0000256" key="3">
    <source>
        <dbReference type="ARBA" id="ARBA00022801"/>
    </source>
</evidence>
<comment type="caution">
    <text evidence="8">The sequence shown here is derived from an EMBL/GenBank/DDBJ whole genome shotgun (WGS) entry which is preliminary data.</text>
</comment>
<dbReference type="InterPro" id="IPR051794">
    <property type="entry name" value="PG_Endopeptidase_C40"/>
</dbReference>
<sequence>MKRQARAGVGHRSFSRGHTRTARLLIGLGIVGALVGSTPGLAAAVPPPPPNPSDNDIAQAQTQVSAGLGQVSELINQVASADQQLAQLDNEVAIKREDVNRALVDLQNARSAADLAANVVGASQQALRDAGAQIELAQKDFDKYARSSYTQGTNVSSISTYLGAQGPGDVLDRAQVLKLLATSQNAVLEGLQRARTAQANKDSAAREAKQQADVAADQAAAKKSLAEQAIAIARSALQDQAAKKAQIESNRAAAQAQLDAARGNVAGLQGQREAYATWEEQKRAEDAQKAAIAAAAREAATQAAARVAANEAARQRAAELAAGQRAHTTIEEDSEDEDSDYSADGGTTTPKSTPKSKPSTSGEDLTGSEAIETVIDRGLSQIGVEYAWGGGDENGPTLGIRDGGVADSYGDFNKVGFDCSGLMIYAFAGIGISLPHYTGYQYTAGEQVPSEEMQRGDMIFWGPNASQHVALYLGNDEMLEAPQSGSTVQISPVRWDGMTPYAVRMVS</sequence>
<dbReference type="GO" id="GO:0006508">
    <property type="term" value="P:proteolysis"/>
    <property type="evidence" value="ECO:0007669"/>
    <property type="project" value="UniProtKB-KW"/>
</dbReference>
<evidence type="ECO:0000256" key="1">
    <source>
        <dbReference type="ARBA" id="ARBA00007074"/>
    </source>
</evidence>
<feature type="compositionally biased region" description="Low complexity" evidence="6">
    <location>
        <begin position="345"/>
        <end position="362"/>
    </location>
</feature>
<evidence type="ECO:0000313" key="9">
    <source>
        <dbReference type="Proteomes" id="UP000239290"/>
    </source>
</evidence>
<feature type="compositionally biased region" description="Acidic residues" evidence="6">
    <location>
        <begin position="331"/>
        <end position="341"/>
    </location>
</feature>
<evidence type="ECO:0000256" key="6">
    <source>
        <dbReference type="SAM" id="MobiDB-lite"/>
    </source>
</evidence>
<evidence type="ECO:0000256" key="5">
    <source>
        <dbReference type="SAM" id="Coils"/>
    </source>
</evidence>
<comment type="similarity">
    <text evidence="1">Belongs to the peptidase C40 family.</text>
</comment>
<dbReference type="Gene3D" id="1.10.287.2610">
    <property type="match status" value="1"/>
</dbReference>
<proteinExistence type="inferred from homology"/>
<dbReference type="GO" id="GO:0008234">
    <property type="term" value="F:cysteine-type peptidase activity"/>
    <property type="evidence" value="ECO:0007669"/>
    <property type="project" value="UniProtKB-KW"/>
</dbReference>
<protein>
    <submittedName>
        <fullName evidence="8">Invasin</fullName>
    </submittedName>
</protein>
<feature type="coiled-coil region" evidence="5">
    <location>
        <begin position="71"/>
        <end position="98"/>
    </location>
</feature>
<evidence type="ECO:0000256" key="4">
    <source>
        <dbReference type="ARBA" id="ARBA00022807"/>
    </source>
</evidence>
<accession>A0A2S8J3L1</accession>
<dbReference type="PANTHER" id="PTHR47359">
    <property type="entry name" value="PEPTIDOGLYCAN DL-ENDOPEPTIDASE CWLO"/>
    <property type="match status" value="1"/>
</dbReference>
<dbReference type="PANTHER" id="PTHR47359:SF3">
    <property type="entry name" value="NLP_P60 DOMAIN-CONTAINING PROTEIN-RELATED"/>
    <property type="match status" value="1"/>
</dbReference>
<keyword evidence="2" id="KW-0645">Protease</keyword>
<organism evidence="8 9">
    <name type="scientific">Rhodococcus opacus</name>
    <name type="common">Nocardia opaca</name>
    <dbReference type="NCBI Taxonomy" id="37919"/>
    <lineage>
        <taxon>Bacteria</taxon>
        <taxon>Bacillati</taxon>
        <taxon>Actinomycetota</taxon>
        <taxon>Actinomycetes</taxon>
        <taxon>Mycobacteriales</taxon>
        <taxon>Nocardiaceae</taxon>
        <taxon>Rhodococcus</taxon>
    </lineage>
</organism>
<evidence type="ECO:0000256" key="2">
    <source>
        <dbReference type="ARBA" id="ARBA00022670"/>
    </source>
</evidence>
<dbReference type="SUPFAM" id="SSF54001">
    <property type="entry name" value="Cysteine proteinases"/>
    <property type="match status" value="1"/>
</dbReference>
<dbReference type="RefSeq" id="WP_105418552.1">
    <property type="nucleotide sequence ID" value="NZ_JARXVI010000033.1"/>
</dbReference>
<feature type="domain" description="NlpC/P60" evidence="7">
    <location>
        <begin position="368"/>
        <end position="507"/>
    </location>
</feature>
<keyword evidence="3" id="KW-0378">Hydrolase</keyword>
<dbReference type="InterPro" id="IPR000064">
    <property type="entry name" value="NLP_P60_dom"/>
</dbReference>
<dbReference type="Gene3D" id="3.90.1720.10">
    <property type="entry name" value="endopeptidase domain like (from Nostoc punctiforme)"/>
    <property type="match status" value="1"/>
</dbReference>
<keyword evidence="4" id="KW-0788">Thiol protease</keyword>
<dbReference type="Proteomes" id="UP000239290">
    <property type="component" value="Unassembled WGS sequence"/>
</dbReference>
<dbReference type="Pfam" id="PF00877">
    <property type="entry name" value="NLPC_P60"/>
    <property type="match status" value="1"/>
</dbReference>
<reference evidence="9" key="1">
    <citation type="submission" date="2018-02" db="EMBL/GenBank/DDBJ databases">
        <title>Draft genome sequencing of Rhodococcus opacus KU647198.</title>
        <authorList>
            <person name="Zheng B.-X."/>
        </authorList>
    </citation>
    <scope>NUCLEOTIDE SEQUENCE [LARGE SCALE GENOMIC DNA]</scope>
    <source>
        <strain evidence="9">04-OD7</strain>
    </source>
</reference>
<dbReference type="PROSITE" id="PS51935">
    <property type="entry name" value="NLPC_P60"/>
    <property type="match status" value="1"/>
</dbReference>
<evidence type="ECO:0000313" key="8">
    <source>
        <dbReference type="EMBL" id="PQP21646.1"/>
    </source>
</evidence>
<feature type="coiled-coil region" evidence="5">
    <location>
        <begin position="237"/>
        <end position="271"/>
    </location>
</feature>
<feature type="region of interest" description="Disordered" evidence="6">
    <location>
        <begin position="318"/>
        <end position="368"/>
    </location>
</feature>
<dbReference type="InterPro" id="IPR038765">
    <property type="entry name" value="Papain-like_cys_pep_sf"/>
</dbReference>